<evidence type="ECO:0000256" key="2">
    <source>
        <dbReference type="SAM" id="SignalP"/>
    </source>
</evidence>
<sequence>MRLHCCLAVLAGIATTTDAQFTSPPKASFLEAGRPIDIKWNTTGLVAPVSIDLVSGGVGGQAVVAQQVAVSIQNIGILNWTPDNSIVALPSFVMVITDAAGRVVVSEEFVIASLVKQHGFATQVGTNVLTGADDSGVVATRTVISASQVLLPLPTQPIKIHMSGTQVLDTPMTGVDELAPTSSAGGGGGLKPLPGLDAQKQLGELKPLPNVAVESIASSITAAQPQSTETATTTKLGGKNSTTDGKNNTPGAKKGDMNKGGKANTSKNMQSRPKSNPKKPMVKRDLEQVSGASTQEERILRRGTDLQGAIVTLVAAIPTDENLPRPTRSPSQNFNEKYKDSIPGGPNNGNLLSRPPGADTTISTSISPTRVGAGAGAKETSIGGGNHDKSNGDSSSQNMRSVSARFKPRIQTVIFGFLASILLL</sequence>
<feature type="compositionally biased region" description="Polar residues" evidence="1">
    <location>
        <begin position="263"/>
        <end position="274"/>
    </location>
</feature>
<dbReference type="PANTHER" id="PTHR40633">
    <property type="entry name" value="MATRIX PROTEIN, PUTATIVE (AFU_ORTHOLOGUE AFUA_8G05410)-RELATED"/>
    <property type="match status" value="1"/>
</dbReference>
<comment type="caution">
    <text evidence="3">The sequence shown here is derived from an EMBL/GenBank/DDBJ whole genome shotgun (WGS) entry which is preliminary data.</text>
</comment>
<feature type="region of interest" description="Disordered" evidence="1">
    <location>
        <begin position="219"/>
        <end position="300"/>
    </location>
</feature>
<accession>A0AAJ0CFC6</accession>
<reference evidence="3" key="1">
    <citation type="submission" date="2023-06" db="EMBL/GenBank/DDBJ databases">
        <title>Conoideocrella luteorostrata (Hypocreales: Clavicipitaceae), a potential biocontrol fungus for elongate hemlock scale in United States Christmas tree production areas.</title>
        <authorList>
            <person name="Barrett H."/>
            <person name="Lovett B."/>
            <person name="Macias A.M."/>
            <person name="Stajich J.E."/>
            <person name="Kasson M.T."/>
        </authorList>
    </citation>
    <scope>NUCLEOTIDE SEQUENCE</scope>
    <source>
        <strain evidence="3">ARSEF 14590</strain>
    </source>
</reference>
<keyword evidence="2" id="KW-0732">Signal</keyword>
<protein>
    <submittedName>
        <fullName evidence="3">Uncharacterized protein</fullName>
    </submittedName>
</protein>
<dbReference type="AlphaFoldDB" id="A0AAJ0CFC6"/>
<name>A0AAJ0CFC6_9HYPO</name>
<feature type="signal peptide" evidence="2">
    <location>
        <begin position="1"/>
        <end position="19"/>
    </location>
</feature>
<evidence type="ECO:0000313" key="3">
    <source>
        <dbReference type="EMBL" id="KAK2592028.1"/>
    </source>
</evidence>
<organism evidence="3 4">
    <name type="scientific">Conoideocrella luteorostrata</name>
    <dbReference type="NCBI Taxonomy" id="1105319"/>
    <lineage>
        <taxon>Eukaryota</taxon>
        <taxon>Fungi</taxon>
        <taxon>Dikarya</taxon>
        <taxon>Ascomycota</taxon>
        <taxon>Pezizomycotina</taxon>
        <taxon>Sordariomycetes</taxon>
        <taxon>Hypocreomycetidae</taxon>
        <taxon>Hypocreales</taxon>
        <taxon>Clavicipitaceae</taxon>
        <taxon>Conoideocrella</taxon>
    </lineage>
</organism>
<evidence type="ECO:0000313" key="4">
    <source>
        <dbReference type="Proteomes" id="UP001251528"/>
    </source>
</evidence>
<feature type="region of interest" description="Disordered" evidence="1">
    <location>
        <begin position="362"/>
        <end position="400"/>
    </location>
</feature>
<feature type="chain" id="PRO_5042580770" evidence="2">
    <location>
        <begin position="20"/>
        <end position="424"/>
    </location>
</feature>
<feature type="region of interest" description="Disordered" evidence="1">
    <location>
        <begin position="172"/>
        <end position="197"/>
    </location>
</feature>
<gene>
    <name evidence="3" type="ORF">QQS21_010261</name>
</gene>
<dbReference type="PANTHER" id="PTHR40633:SF6">
    <property type="entry name" value="MATRIX PROTEIN, PUTATIVE (AFU_ORTHOLOGUE AFUA_8G05410)-RELATED"/>
    <property type="match status" value="1"/>
</dbReference>
<proteinExistence type="predicted"/>
<dbReference type="InterPro" id="IPR052982">
    <property type="entry name" value="SRP1/TIP1-like"/>
</dbReference>
<keyword evidence="4" id="KW-1185">Reference proteome</keyword>
<evidence type="ECO:0000256" key="1">
    <source>
        <dbReference type="SAM" id="MobiDB-lite"/>
    </source>
</evidence>
<dbReference type="EMBL" id="JASWJB010000293">
    <property type="protein sequence ID" value="KAK2592028.1"/>
    <property type="molecule type" value="Genomic_DNA"/>
</dbReference>
<dbReference type="Proteomes" id="UP001251528">
    <property type="component" value="Unassembled WGS sequence"/>
</dbReference>
<feature type="compositionally biased region" description="Polar residues" evidence="1">
    <location>
        <begin position="219"/>
        <end position="250"/>
    </location>
</feature>